<name>A0A382KQ03_9ZZZZ</name>
<reference evidence="2" key="1">
    <citation type="submission" date="2018-05" db="EMBL/GenBank/DDBJ databases">
        <authorList>
            <person name="Lanie J.A."/>
            <person name="Ng W.-L."/>
            <person name="Kazmierczak K.M."/>
            <person name="Andrzejewski T.M."/>
            <person name="Davidsen T.M."/>
            <person name="Wayne K.J."/>
            <person name="Tettelin H."/>
            <person name="Glass J.I."/>
            <person name="Rusch D."/>
            <person name="Podicherti R."/>
            <person name="Tsui H.-C.T."/>
            <person name="Winkler M.E."/>
        </authorList>
    </citation>
    <scope>NUCLEOTIDE SEQUENCE</scope>
</reference>
<dbReference type="EMBL" id="UINC01081986">
    <property type="protein sequence ID" value="SVC26339.1"/>
    <property type="molecule type" value="Genomic_DNA"/>
</dbReference>
<evidence type="ECO:0000313" key="2">
    <source>
        <dbReference type="EMBL" id="SVC26339.1"/>
    </source>
</evidence>
<sequence length="47" mass="5431">MKSKSGIQLENTKRHSLIGTEVRGVDLSRHIDDATYQALHDLWMEHL</sequence>
<dbReference type="AlphaFoldDB" id="A0A382KQ03"/>
<dbReference type="Gene3D" id="3.60.130.10">
    <property type="entry name" value="Clavaminate synthase-like"/>
    <property type="match status" value="1"/>
</dbReference>
<keyword evidence="1" id="KW-0560">Oxidoreductase</keyword>
<evidence type="ECO:0000256" key="1">
    <source>
        <dbReference type="ARBA" id="ARBA00023002"/>
    </source>
</evidence>
<protein>
    <recommendedName>
        <fullName evidence="3">TauD/TfdA-like domain-containing protein</fullName>
    </recommendedName>
</protein>
<proteinExistence type="predicted"/>
<accession>A0A382KQ03</accession>
<evidence type="ECO:0008006" key="3">
    <source>
        <dbReference type="Google" id="ProtNLM"/>
    </source>
</evidence>
<dbReference type="GO" id="GO:0016491">
    <property type="term" value="F:oxidoreductase activity"/>
    <property type="evidence" value="ECO:0007669"/>
    <property type="project" value="UniProtKB-KW"/>
</dbReference>
<feature type="non-terminal residue" evidence="2">
    <location>
        <position position="47"/>
    </location>
</feature>
<dbReference type="InterPro" id="IPR042098">
    <property type="entry name" value="TauD-like_sf"/>
</dbReference>
<gene>
    <name evidence="2" type="ORF">METZ01_LOCUS279193</name>
</gene>
<organism evidence="2">
    <name type="scientific">marine metagenome</name>
    <dbReference type="NCBI Taxonomy" id="408172"/>
    <lineage>
        <taxon>unclassified sequences</taxon>
        <taxon>metagenomes</taxon>
        <taxon>ecological metagenomes</taxon>
    </lineage>
</organism>
<dbReference type="SUPFAM" id="SSF51197">
    <property type="entry name" value="Clavaminate synthase-like"/>
    <property type="match status" value="1"/>
</dbReference>